<dbReference type="InterPro" id="IPR009057">
    <property type="entry name" value="Homeodomain-like_sf"/>
</dbReference>
<dbReference type="Proteomes" id="UP001238334">
    <property type="component" value="Chromosome"/>
</dbReference>
<evidence type="ECO:0000259" key="3">
    <source>
        <dbReference type="PROSITE" id="PS50977"/>
    </source>
</evidence>
<gene>
    <name evidence="4" type="ORF">QPJ95_01975</name>
</gene>
<proteinExistence type="predicted"/>
<accession>A0A9Y2P1M2</accession>
<sequence length="229" mass="24862">MKYLDLVLGLEYHNEMIVPSKKLTEPDAVTKGPRARTRRLMVMTASQMMQRGGSPSVSEVAEVAEVSRSTAYRYFPTQSAMVQAVVVEALGPILSWEPSKTDPEELIASLFESSFPRILANEAIFRAALRQSLEAGGDALQDGEDGSFGRGHRVDLLMRALSGLADVLSDAQRTRLAQALSLAFGIESAVVLKDIWGLNNGGVQSVTLWAARAMIRAALAEISENDVVR</sequence>
<dbReference type="KEGG" id="ppso:QPJ95_01975"/>
<evidence type="ECO:0000256" key="1">
    <source>
        <dbReference type="ARBA" id="ARBA00023125"/>
    </source>
</evidence>
<organism evidence="4 5">
    <name type="scientific">Parasedimentitalea psychrophila</name>
    <dbReference type="NCBI Taxonomy" id="2997337"/>
    <lineage>
        <taxon>Bacteria</taxon>
        <taxon>Pseudomonadati</taxon>
        <taxon>Pseudomonadota</taxon>
        <taxon>Alphaproteobacteria</taxon>
        <taxon>Rhodobacterales</taxon>
        <taxon>Paracoccaceae</taxon>
        <taxon>Parasedimentitalea</taxon>
    </lineage>
</organism>
<feature type="domain" description="HTH tetR-type" evidence="3">
    <location>
        <begin position="35"/>
        <end position="93"/>
    </location>
</feature>
<evidence type="ECO:0000256" key="2">
    <source>
        <dbReference type="PROSITE-ProRule" id="PRU00335"/>
    </source>
</evidence>
<keyword evidence="1 2" id="KW-0238">DNA-binding</keyword>
<name>A0A9Y2P1M2_9RHOB</name>
<evidence type="ECO:0000313" key="5">
    <source>
        <dbReference type="Proteomes" id="UP001238334"/>
    </source>
</evidence>
<feature type="DNA-binding region" description="H-T-H motif" evidence="2">
    <location>
        <begin position="56"/>
        <end position="75"/>
    </location>
</feature>
<dbReference type="SUPFAM" id="SSF46689">
    <property type="entry name" value="Homeodomain-like"/>
    <property type="match status" value="1"/>
</dbReference>
<dbReference type="GO" id="GO:0003677">
    <property type="term" value="F:DNA binding"/>
    <property type="evidence" value="ECO:0007669"/>
    <property type="project" value="UniProtKB-UniRule"/>
</dbReference>
<dbReference type="EMBL" id="CP127247">
    <property type="protein sequence ID" value="WIY25741.1"/>
    <property type="molecule type" value="Genomic_DNA"/>
</dbReference>
<dbReference type="RefSeq" id="WP_270920214.1">
    <property type="nucleotide sequence ID" value="NZ_CP127247.1"/>
</dbReference>
<keyword evidence="5" id="KW-1185">Reference proteome</keyword>
<evidence type="ECO:0000313" key="4">
    <source>
        <dbReference type="EMBL" id="WIY25741.1"/>
    </source>
</evidence>
<dbReference type="PROSITE" id="PS50977">
    <property type="entry name" value="HTH_TETR_2"/>
    <property type="match status" value="1"/>
</dbReference>
<dbReference type="Gene3D" id="1.10.357.10">
    <property type="entry name" value="Tetracycline Repressor, domain 2"/>
    <property type="match status" value="1"/>
</dbReference>
<protein>
    <submittedName>
        <fullName evidence="4">TetR/AcrR family transcriptional regulator</fullName>
    </submittedName>
</protein>
<dbReference type="InterPro" id="IPR001647">
    <property type="entry name" value="HTH_TetR"/>
</dbReference>
<reference evidence="4 5" key="1">
    <citation type="submission" date="2023-06" db="EMBL/GenBank/DDBJ databases">
        <title>Parasedimentitalea psychrophila sp. nov., a psychrophilic bacterium isolated from deep-sea sediment.</title>
        <authorList>
            <person name="Li A."/>
        </authorList>
    </citation>
    <scope>NUCLEOTIDE SEQUENCE [LARGE SCALE GENOMIC DNA]</scope>
    <source>
        <strain evidence="4 5">QS115</strain>
    </source>
</reference>
<dbReference type="AlphaFoldDB" id="A0A9Y2P1M2"/>